<sequence length="149" mass="15708">MYANILAATDGSELATRGVRHAIDLAKLTGARLVLVTVSEPFPFLGAGSEAGWGVTGEDILRFRQVNEESARQVLAEAKRLADEAGVPATTFHVSDSNPAFGIVDTAKAQGCDLIVVASHGRRGLQRLILGSETNEVLVTSSVPVLVVR</sequence>
<proteinExistence type="predicted"/>
<accession>A0ACD4NVT8</accession>
<reference evidence="1" key="1">
    <citation type="submission" date="2022-11" db="EMBL/GenBank/DDBJ databases">
        <title>beta-Carotene-producing bacterium, Jeongeuplla avenae sp. nov., alleviates the salt stress of Arabidopsis seedlings.</title>
        <authorList>
            <person name="Jiang L."/>
            <person name="Lee J."/>
        </authorList>
    </citation>
    <scope>NUCLEOTIDE SEQUENCE</scope>
    <source>
        <strain evidence="1">DY_R2A_6</strain>
    </source>
</reference>
<evidence type="ECO:0000313" key="2">
    <source>
        <dbReference type="Proteomes" id="UP001163223"/>
    </source>
</evidence>
<dbReference type="Proteomes" id="UP001163223">
    <property type="component" value="Chromosome"/>
</dbReference>
<name>A0ACD4NVT8_9HYPH</name>
<protein>
    <submittedName>
        <fullName evidence="1">Universal stress protein</fullName>
    </submittedName>
</protein>
<dbReference type="EMBL" id="CP113520">
    <property type="protein sequence ID" value="WAJ31096.1"/>
    <property type="molecule type" value="Genomic_DNA"/>
</dbReference>
<evidence type="ECO:0000313" key="1">
    <source>
        <dbReference type="EMBL" id="WAJ31096.1"/>
    </source>
</evidence>
<gene>
    <name evidence="1" type="ORF">OXU80_13210</name>
</gene>
<keyword evidence="2" id="KW-1185">Reference proteome</keyword>
<organism evidence="1 2">
    <name type="scientific">Antarcticirhabdus aurantiaca</name>
    <dbReference type="NCBI Taxonomy" id="2606717"/>
    <lineage>
        <taxon>Bacteria</taxon>
        <taxon>Pseudomonadati</taxon>
        <taxon>Pseudomonadota</taxon>
        <taxon>Alphaproteobacteria</taxon>
        <taxon>Hyphomicrobiales</taxon>
        <taxon>Aurantimonadaceae</taxon>
        <taxon>Antarcticirhabdus</taxon>
    </lineage>
</organism>